<dbReference type="PANTHER" id="PTHR43152">
    <property type="entry name" value="UVRABC SYSTEM PROTEIN A"/>
    <property type="match status" value="1"/>
</dbReference>
<evidence type="ECO:0000256" key="6">
    <source>
        <dbReference type="ARBA" id="ARBA00022763"/>
    </source>
</evidence>
<keyword evidence="7" id="KW-0228">DNA excision</keyword>
<dbReference type="PANTHER" id="PTHR43152:SF3">
    <property type="entry name" value="UVRABC SYSTEM PROTEIN A"/>
    <property type="match status" value="1"/>
</dbReference>
<dbReference type="PROSITE" id="PS00211">
    <property type="entry name" value="ABC_TRANSPORTER_1"/>
    <property type="match status" value="2"/>
</dbReference>
<dbReference type="Gene3D" id="1.20.1580.10">
    <property type="entry name" value="ABC transporter ATPase like domain"/>
    <property type="match status" value="4"/>
</dbReference>
<dbReference type="eggNOG" id="COG0178">
    <property type="taxonomic scope" value="Bacteria"/>
</dbReference>
<feature type="domain" description="ABC transporter" evidence="18">
    <location>
        <begin position="661"/>
        <end position="991"/>
    </location>
</feature>
<dbReference type="NCBIfam" id="TIGR00630">
    <property type="entry name" value="uvra"/>
    <property type="match status" value="1"/>
</dbReference>
<dbReference type="Gene3D" id="3.30.190.20">
    <property type="match status" value="1"/>
</dbReference>
<dbReference type="SUPFAM" id="SSF52540">
    <property type="entry name" value="P-loop containing nucleoside triphosphate hydrolases"/>
    <property type="match status" value="2"/>
</dbReference>
<evidence type="ECO:0000259" key="18">
    <source>
        <dbReference type="PROSITE" id="PS50893"/>
    </source>
</evidence>
<evidence type="ECO:0000256" key="14">
    <source>
        <dbReference type="ARBA" id="ARBA00038000"/>
    </source>
</evidence>
<dbReference type="GO" id="GO:0005524">
    <property type="term" value="F:ATP binding"/>
    <property type="evidence" value="ECO:0007669"/>
    <property type="project" value="UniProtKB-KW"/>
</dbReference>
<proteinExistence type="inferred from homology"/>
<dbReference type="GO" id="GO:0008270">
    <property type="term" value="F:zinc ion binding"/>
    <property type="evidence" value="ECO:0007669"/>
    <property type="project" value="UniProtKB-KW"/>
</dbReference>
<evidence type="ECO:0000256" key="11">
    <source>
        <dbReference type="ARBA" id="ARBA00022881"/>
    </source>
</evidence>
<evidence type="ECO:0000256" key="9">
    <source>
        <dbReference type="ARBA" id="ARBA00022833"/>
    </source>
</evidence>
<reference evidence="19" key="1">
    <citation type="submission" date="2008-10" db="EMBL/GenBank/DDBJ databases">
        <title>Complete sequence of Desulfovibrio vulgaris str. 'Miyazaki F'.</title>
        <authorList>
            <person name="Lucas S."/>
            <person name="Copeland A."/>
            <person name="Lapidus A."/>
            <person name="Glavina del Rio T."/>
            <person name="Dalin E."/>
            <person name="Tice H."/>
            <person name="Bruce D."/>
            <person name="Goodwin L."/>
            <person name="Pitluck S."/>
            <person name="Sims D."/>
            <person name="Brettin T."/>
            <person name="Detter J.C."/>
            <person name="Han C."/>
            <person name="Larimer F."/>
            <person name="Land M."/>
            <person name="Hauser L."/>
            <person name="Kyrpides N."/>
            <person name="Mikhailova N."/>
            <person name="Hazen T.C."/>
            <person name="Richardson P."/>
        </authorList>
    </citation>
    <scope>NUCLEOTIDE SEQUENCE</scope>
    <source>
        <strain evidence="19">Miyazaki F</strain>
    </source>
</reference>
<dbReference type="GO" id="GO:0016887">
    <property type="term" value="F:ATP hydrolysis activity"/>
    <property type="evidence" value="ECO:0007669"/>
    <property type="project" value="InterPro"/>
</dbReference>
<evidence type="ECO:0000256" key="17">
    <source>
        <dbReference type="SAM" id="MobiDB-lite"/>
    </source>
</evidence>
<dbReference type="Gene3D" id="1.10.8.280">
    <property type="entry name" value="ABC transporter ATPase domain-like"/>
    <property type="match status" value="2"/>
</dbReference>
<evidence type="ECO:0000256" key="7">
    <source>
        <dbReference type="ARBA" id="ARBA00022769"/>
    </source>
</evidence>
<evidence type="ECO:0000313" key="19">
    <source>
        <dbReference type="EMBL" id="ACL09987.1"/>
    </source>
</evidence>
<dbReference type="STRING" id="883.DvMF_3050"/>
<dbReference type="InterPro" id="IPR041552">
    <property type="entry name" value="UvrA_DNA-bd"/>
</dbReference>
<feature type="compositionally biased region" description="Basic and acidic residues" evidence="17">
    <location>
        <begin position="244"/>
        <end position="253"/>
    </location>
</feature>
<feature type="region of interest" description="Disordered" evidence="17">
    <location>
        <begin position="1015"/>
        <end position="1131"/>
    </location>
</feature>
<dbReference type="GO" id="GO:0004518">
    <property type="term" value="F:nuclease activity"/>
    <property type="evidence" value="ECO:0007669"/>
    <property type="project" value="UniProtKB-KW"/>
</dbReference>
<dbReference type="Gene3D" id="3.40.50.300">
    <property type="entry name" value="P-loop containing nucleotide triphosphate hydrolases"/>
    <property type="match status" value="3"/>
</dbReference>
<dbReference type="AlphaFoldDB" id="B8DJB0"/>
<sequence>MSKPCIHIEGARQHNLKNVTLDIPRDELVVVCGPSGSGKSTLAFDIVYAEGQRRYVESLSAYARQFLPQMDKPEVEKIEGLSPAISLEQQTATRNPRSTVGTVTEVYDFLRVFWARLGRMYCPQCGLPIEARAADEIIADILALGEGTRCIVLAPLVEYQKGTHIDRFKKLKAEGFVRVRVNGAIMGIDEVPALDKNRKHTIDLVVDRLVIKDGIRGRLADSVELALRYGDGRLVVHLPAEGTGGKDGKDAGDGKGGNAGRDIVHSTESVCPVCRISLPAPSPQLFSFNSPQGACPRCLGLGSVEYFEPALVAPNRGLSLNTGALLPWKNTKLFERHRDALTALGKRWGFTLSTPLAAYSADALDALFHGETEDGRPAGRGAGSNLRRNWLGGSVVVGGNGNGENAGNGHDHGPALPVTPAAANGGAVTADRWPGVVSILEQGMQYGDAWRELLSRYRQSMACPVCSGARLRPESLSVRVDSLNIHEFCSMSVARALDWLRERRFEGRHALVAEPLMKELHHRLEFMVNVGLDYIALGRNMATLSGGEAQRIRLASQLGSGLVGVTYVLDEPSIGLHPRDNERLIKTLRSLQRRGNTVLVVEHDEATIREADTVIELGPGSGALGGEVVFNGPVDTLLSSSQSLTAQYLRGDMAIARPRARRAPRGWMTLHGVTTNNLQGIDCRVPLGLLTCVTGVSGSGKSSLVMDTLYKHLALAQGIRVDQPGTIEGIEGAETIERIVSIDQTPIGRTPRSNPATYTKIFDEIRGIFAMTPDARKRGYKPGRFSFNVRGGRCEACGGDGQIRVEMHFLPDVYVTCDVCKGRRYNHETLEVRYKGLNIAEVLDLTVRQARQFFENYPVLERRLGVLEDVGLEYLRLGQPATTLSGGEAQRIKISRELGKRSLPGTMYILDEPTTGLHMHEVGKLITVLNQLVDRGATVTVIEHNTDVILASDHVVDLGPGGGENGGRIVSAGTPEEIMDDPHSVTGSFLVQEHATRHPGVPMPRVPVAAAPAPIQIPGLDAPSVGDAGDAEDGENADIDASDPDAGDDMDGANGTGGSTASARPGRKTRAATVDKGAGKGGTSAKPGKAGAAAANTMAPAAPAGPVGPAGPAGPAGPDGPRKRGRPRKNP</sequence>
<dbReference type="EMBL" id="CP001197">
    <property type="protein sequence ID" value="ACL09987.1"/>
    <property type="molecule type" value="Genomic_DNA"/>
</dbReference>
<keyword evidence="11" id="KW-0267">Excision nuclease</keyword>
<feature type="compositionally biased region" description="Low complexity" evidence="17">
    <location>
        <begin position="1083"/>
        <end position="1107"/>
    </location>
</feature>
<evidence type="ECO:0000256" key="1">
    <source>
        <dbReference type="ARBA" id="ARBA00004496"/>
    </source>
</evidence>
<evidence type="ECO:0000256" key="12">
    <source>
        <dbReference type="ARBA" id="ARBA00023125"/>
    </source>
</evidence>
<comment type="similarity">
    <text evidence="14">Belongs to the ABC transporter superfamily. UvrA family.</text>
</comment>
<keyword evidence="10" id="KW-0067">ATP-binding</keyword>
<gene>
    <name evidence="19" type="ordered locus">DvMF_3050</name>
</gene>
<dbReference type="Pfam" id="PF17760">
    <property type="entry name" value="UvrA_inter"/>
    <property type="match status" value="1"/>
</dbReference>
<evidence type="ECO:0000256" key="8">
    <source>
        <dbReference type="ARBA" id="ARBA00022771"/>
    </source>
</evidence>
<comment type="subcellular location">
    <subcellularLocation>
        <location evidence="1">Cytoplasm</location>
    </subcellularLocation>
</comment>
<keyword evidence="4" id="KW-0677">Repeat</keyword>
<keyword evidence="8" id="KW-0863">Zinc-finger</keyword>
<name>B8DJB0_NITV9</name>
<dbReference type="GO" id="GO:0003677">
    <property type="term" value="F:DNA binding"/>
    <property type="evidence" value="ECO:0007669"/>
    <property type="project" value="UniProtKB-KW"/>
</dbReference>
<organism evidence="19">
    <name type="scientific">Nitratidesulfovibrio vulgaris (strain DSM 19637 / Miyazaki F)</name>
    <name type="common">Desulfovibrio vulgaris</name>
    <dbReference type="NCBI Taxonomy" id="883"/>
    <lineage>
        <taxon>Bacteria</taxon>
        <taxon>Pseudomonadati</taxon>
        <taxon>Thermodesulfobacteriota</taxon>
        <taxon>Desulfovibrionia</taxon>
        <taxon>Desulfovibrionales</taxon>
        <taxon>Desulfovibrionaceae</taxon>
        <taxon>Nitratidesulfovibrio</taxon>
    </lineage>
</organism>
<evidence type="ECO:0000256" key="15">
    <source>
        <dbReference type="ARBA" id="ARBA00039316"/>
    </source>
</evidence>
<evidence type="ECO:0000256" key="5">
    <source>
        <dbReference type="ARBA" id="ARBA00022741"/>
    </source>
</evidence>
<dbReference type="InterPro" id="IPR041102">
    <property type="entry name" value="UvrA_inter"/>
</dbReference>
<keyword evidence="3" id="KW-0479">Metal-binding</keyword>
<evidence type="ECO:0000256" key="3">
    <source>
        <dbReference type="ARBA" id="ARBA00022723"/>
    </source>
</evidence>
<dbReference type="HOGENOM" id="CLU_001370_0_2_7"/>
<dbReference type="InterPro" id="IPR003439">
    <property type="entry name" value="ABC_transporter-like_ATP-bd"/>
</dbReference>
<keyword evidence="13" id="KW-0234">DNA repair</keyword>
<dbReference type="InterPro" id="IPR004602">
    <property type="entry name" value="UvrA"/>
</dbReference>
<feature type="region of interest" description="Disordered" evidence="17">
    <location>
        <begin position="240"/>
        <end position="259"/>
    </location>
</feature>
<keyword evidence="5" id="KW-0547">Nucleotide-binding</keyword>
<dbReference type="InterPro" id="IPR017871">
    <property type="entry name" value="ABC_transporter-like_CS"/>
</dbReference>
<dbReference type="PROSITE" id="PS50893">
    <property type="entry name" value="ABC_TRANSPORTER_2"/>
    <property type="match status" value="1"/>
</dbReference>
<dbReference type="Pfam" id="PF17755">
    <property type="entry name" value="UvrA_DNA-bind"/>
    <property type="match status" value="1"/>
</dbReference>
<dbReference type="FunFam" id="1.20.1580.10:FF:000002">
    <property type="entry name" value="UvrABC system protein A"/>
    <property type="match status" value="1"/>
</dbReference>
<dbReference type="GO" id="GO:0006289">
    <property type="term" value="P:nucleotide-excision repair"/>
    <property type="evidence" value="ECO:0007669"/>
    <property type="project" value="InterPro"/>
</dbReference>
<protein>
    <recommendedName>
        <fullName evidence="15">UvrABC system protein A</fullName>
    </recommendedName>
    <alternativeName>
        <fullName evidence="16">Excinuclease ABC subunit A</fullName>
    </alternativeName>
</protein>
<evidence type="ECO:0000256" key="4">
    <source>
        <dbReference type="ARBA" id="ARBA00022737"/>
    </source>
</evidence>
<evidence type="ECO:0000256" key="10">
    <source>
        <dbReference type="ARBA" id="ARBA00022840"/>
    </source>
</evidence>
<evidence type="ECO:0000256" key="16">
    <source>
        <dbReference type="ARBA" id="ARBA00042156"/>
    </source>
</evidence>
<dbReference type="GO" id="GO:0005737">
    <property type="term" value="C:cytoplasm"/>
    <property type="evidence" value="ECO:0007669"/>
    <property type="project" value="UniProtKB-SubCell"/>
</dbReference>
<keyword evidence="12" id="KW-0238">DNA-binding</keyword>
<dbReference type="KEGG" id="dvm:DvMF_3050"/>
<dbReference type="OrthoDB" id="9809851at2"/>
<accession>B8DJB0</accession>
<dbReference type="InterPro" id="IPR027417">
    <property type="entry name" value="P-loop_NTPase"/>
</dbReference>
<evidence type="ECO:0000256" key="13">
    <source>
        <dbReference type="ARBA" id="ARBA00023204"/>
    </source>
</evidence>
<keyword evidence="2" id="KW-0963">Cytoplasm</keyword>
<keyword evidence="9" id="KW-0862">Zinc</keyword>
<keyword evidence="6" id="KW-0227">DNA damage</keyword>
<evidence type="ECO:0000256" key="2">
    <source>
        <dbReference type="ARBA" id="ARBA00022490"/>
    </source>
</evidence>
<dbReference type="GO" id="GO:0009380">
    <property type="term" value="C:excinuclease repair complex"/>
    <property type="evidence" value="ECO:0007669"/>
    <property type="project" value="InterPro"/>
</dbReference>
<feature type="compositionally biased region" description="Acidic residues" evidence="17">
    <location>
        <begin position="1029"/>
        <end position="1051"/>
    </location>
</feature>